<gene>
    <name evidence="1" type="ORF">UFOVP454_7</name>
</gene>
<proteinExistence type="predicted"/>
<name>A0A6J5MFA3_9CAUD</name>
<protein>
    <submittedName>
        <fullName evidence="1">Uncharacterized protein</fullName>
    </submittedName>
</protein>
<reference evidence="1" key="1">
    <citation type="submission" date="2020-04" db="EMBL/GenBank/DDBJ databases">
        <authorList>
            <person name="Chiriac C."/>
            <person name="Salcher M."/>
            <person name="Ghai R."/>
            <person name="Kavagutti S V."/>
        </authorList>
    </citation>
    <scope>NUCLEOTIDE SEQUENCE</scope>
</reference>
<dbReference type="EMBL" id="LR796440">
    <property type="protein sequence ID" value="CAB4144003.1"/>
    <property type="molecule type" value="Genomic_DNA"/>
</dbReference>
<sequence>MPSIITYAQVEANVEVLTRETEAGDTRITEAGDTRITAEQLSNTIEGSLVANATKIPYNSITYIKVSGVWKVATLYVKHQGTWKNPDAIYKKQSGIWKRAH</sequence>
<organism evidence="1">
    <name type="scientific">uncultured Caudovirales phage</name>
    <dbReference type="NCBI Taxonomy" id="2100421"/>
    <lineage>
        <taxon>Viruses</taxon>
        <taxon>Duplodnaviria</taxon>
        <taxon>Heunggongvirae</taxon>
        <taxon>Uroviricota</taxon>
        <taxon>Caudoviricetes</taxon>
        <taxon>Peduoviridae</taxon>
        <taxon>Maltschvirus</taxon>
        <taxon>Maltschvirus maltsch</taxon>
    </lineage>
</organism>
<accession>A0A6J5MFA3</accession>
<evidence type="ECO:0000313" key="1">
    <source>
        <dbReference type="EMBL" id="CAB4144003.1"/>
    </source>
</evidence>